<sequence>MKQHRAVAPPVARGGPEAVEDQQAEAAPAATAAVVGHEAGSGAVAVVETVAAGARAERQGREAAEARSAAAALAATAVVVGRVAGSGPAAVAVAVVGTVVAAAAGRQGLEAEAVRRAAEAQGAGEARVVQESSLMWTPGSTAFGVLVLLRRRRPIPGGPPVEGLEAAVVATGGATGR</sequence>
<keyword evidence="3" id="KW-1185">Reference proteome</keyword>
<organism evidence="2 3">
    <name type="scientific">Gonium pectorale</name>
    <name type="common">Green alga</name>
    <dbReference type="NCBI Taxonomy" id="33097"/>
    <lineage>
        <taxon>Eukaryota</taxon>
        <taxon>Viridiplantae</taxon>
        <taxon>Chlorophyta</taxon>
        <taxon>core chlorophytes</taxon>
        <taxon>Chlorophyceae</taxon>
        <taxon>CS clade</taxon>
        <taxon>Chlamydomonadales</taxon>
        <taxon>Volvocaceae</taxon>
        <taxon>Gonium</taxon>
    </lineage>
</organism>
<dbReference type="AlphaFoldDB" id="A0A150GAC8"/>
<evidence type="ECO:0000313" key="3">
    <source>
        <dbReference type="Proteomes" id="UP000075714"/>
    </source>
</evidence>
<accession>A0A150GAC8</accession>
<evidence type="ECO:0000313" key="2">
    <source>
        <dbReference type="EMBL" id="KXZ46806.1"/>
    </source>
</evidence>
<reference evidence="3" key="1">
    <citation type="journal article" date="2016" name="Nat. Commun.">
        <title>The Gonium pectorale genome demonstrates co-option of cell cycle regulation during the evolution of multicellularity.</title>
        <authorList>
            <person name="Hanschen E.R."/>
            <person name="Marriage T.N."/>
            <person name="Ferris P.J."/>
            <person name="Hamaji T."/>
            <person name="Toyoda A."/>
            <person name="Fujiyama A."/>
            <person name="Neme R."/>
            <person name="Noguchi H."/>
            <person name="Minakuchi Y."/>
            <person name="Suzuki M."/>
            <person name="Kawai-Toyooka H."/>
            <person name="Smith D.R."/>
            <person name="Sparks H."/>
            <person name="Anderson J."/>
            <person name="Bakaric R."/>
            <person name="Luria V."/>
            <person name="Karger A."/>
            <person name="Kirschner M.W."/>
            <person name="Durand P.M."/>
            <person name="Michod R.E."/>
            <person name="Nozaki H."/>
            <person name="Olson B.J."/>
        </authorList>
    </citation>
    <scope>NUCLEOTIDE SEQUENCE [LARGE SCALE GENOMIC DNA]</scope>
    <source>
        <strain evidence="3">NIES-2863</strain>
    </source>
</reference>
<dbReference type="EMBL" id="LSYV01000041">
    <property type="protein sequence ID" value="KXZ46806.1"/>
    <property type="molecule type" value="Genomic_DNA"/>
</dbReference>
<proteinExistence type="predicted"/>
<comment type="caution">
    <text evidence="2">The sequence shown here is derived from an EMBL/GenBank/DDBJ whole genome shotgun (WGS) entry which is preliminary data.</text>
</comment>
<gene>
    <name evidence="2" type="ORF">GPECTOR_40g540</name>
</gene>
<protein>
    <submittedName>
        <fullName evidence="2">Uncharacterized protein</fullName>
    </submittedName>
</protein>
<name>A0A150GAC8_GONPE</name>
<feature type="region of interest" description="Disordered" evidence="1">
    <location>
        <begin position="1"/>
        <end position="22"/>
    </location>
</feature>
<dbReference type="Proteomes" id="UP000075714">
    <property type="component" value="Unassembled WGS sequence"/>
</dbReference>
<evidence type="ECO:0000256" key="1">
    <source>
        <dbReference type="SAM" id="MobiDB-lite"/>
    </source>
</evidence>